<evidence type="ECO:0000256" key="2">
    <source>
        <dbReference type="ARBA" id="ARBA00007544"/>
    </source>
</evidence>
<dbReference type="Pfam" id="PF21016">
    <property type="entry name" value="RlmN_N"/>
    <property type="match status" value="1"/>
</dbReference>
<dbReference type="InterPro" id="IPR007197">
    <property type="entry name" value="rSAM"/>
</dbReference>
<feature type="domain" description="Radical SAM core" evidence="15">
    <location>
        <begin position="122"/>
        <end position="364"/>
    </location>
</feature>
<evidence type="ECO:0000313" key="17">
    <source>
        <dbReference type="Proteomes" id="UP000483078"/>
    </source>
</evidence>
<dbReference type="InterPro" id="IPR027492">
    <property type="entry name" value="RNA_MTrfase_RlmN"/>
</dbReference>
<evidence type="ECO:0000256" key="10">
    <source>
        <dbReference type="ARBA" id="ARBA00022723"/>
    </source>
</evidence>
<feature type="binding site" evidence="14">
    <location>
        <begin position="195"/>
        <end position="196"/>
    </location>
    <ligand>
        <name>S-adenosyl-L-methionine</name>
        <dbReference type="ChEBI" id="CHEBI:59789"/>
    </ligand>
</feature>
<dbReference type="InterPro" id="IPR058240">
    <property type="entry name" value="rSAM_sf"/>
</dbReference>
<keyword evidence="3 14" id="KW-0004">4Fe-4S</keyword>
<dbReference type="InterPro" id="IPR040072">
    <property type="entry name" value="Methyltransferase_A"/>
</dbReference>
<dbReference type="GO" id="GO:0051539">
    <property type="term" value="F:4 iron, 4 sulfur cluster binding"/>
    <property type="evidence" value="ECO:0007669"/>
    <property type="project" value="UniProtKB-UniRule"/>
</dbReference>
<dbReference type="Gene3D" id="1.10.150.530">
    <property type="match status" value="1"/>
</dbReference>
<dbReference type="PANTHER" id="PTHR30544">
    <property type="entry name" value="23S RRNA METHYLTRANSFERASE"/>
    <property type="match status" value="1"/>
</dbReference>
<dbReference type="AlphaFoldDB" id="A0A7C9L5M5"/>
<gene>
    <name evidence="14 16" type="primary">rlmN</name>
    <name evidence="16" type="ORF">FH759_00080</name>
</gene>
<comment type="miscellaneous">
    <text evidence="14">Reaction proceeds by a ping-pong mechanism involving intermediate methylation of a conserved cysteine residue.</text>
</comment>
<name>A0A7C9L5M5_9RHOB</name>
<dbReference type="GO" id="GO:0005737">
    <property type="term" value="C:cytoplasm"/>
    <property type="evidence" value="ECO:0007669"/>
    <property type="project" value="UniProtKB-SubCell"/>
</dbReference>
<evidence type="ECO:0000256" key="7">
    <source>
        <dbReference type="ARBA" id="ARBA00022679"/>
    </source>
</evidence>
<comment type="caution">
    <text evidence="14">Lacks conserved residue(s) required for the propagation of feature annotation.</text>
</comment>
<keyword evidence="7 14" id="KW-0808">Transferase</keyword>
<dbReference type="SUPFAM" id="SSF102114">
    <property type="entry name" value="Radical SAM enzymes"/>
    <property type="match status" value="1"/>
</dbReference>
<comment type="function">
    <text evidence="14">Specifically methylates position 2 of adenine 2503 in 23S rRNA and position 2 of adenine 37 in tRNAs. m2A2503 modification seems to play a crucial role in the proofreading step occurring at the peptidyl transferase center and thus would serve to optimize ribosomal fidelity.</text>
</comment>
<dbReference type="GO" id="GO:0070475">
    <property type="term" value="P:rRNA base methylation"/>
    <property type="evidence" value="ECO:0007669"/>
    <property type="project" value="UniProtKB-UniRule"/>
</dbReference>
<feature type="binding site" evidence="14">
    <location>
        <position position="227"/>
    </location>
    <ligand>
        <name>S-adenosyl-L-methionine</name>
        <dbReference type="ChEBI" id="CHEBI:59789"/>
    </ligand>
</feature>
<evidence type="ECO:0000256" key="5">
    <source>
        <dbReference type="ARBA" id="ARBA00022552"/>
    </source>
</evidence>
<evidence type="ECO:0000256" key="4">
    <source>
        <dbReference type="ARBA" id="ARBA00022490"/>
    </source>
</evidence>
<feature type="active site" description="Proton acceptor" evidence="14">
    <location>
        <position position="116"/>
    </location>
</feature>
<dbReference type="Pfam" id="PF04055">
    <property type="entry name" value="Radical_SAM"/>
    <property type="match status" value="1"/>
</dbReference>
<dbReference type="GO" id="GO:0002935">
    <property type="term" value="F:tRNA (adenine(37)-C2)-methyltransferase activity"/>
    <property type="evidence" value="ECO:0007669"/>
    <property type="project" value="UniProtKB-UniRule"/>
</dbReference>
<keyword evidence="6 14" id="KW-0489">Methyltransferase</keyword>
<keyword evidence="5 14" id="KW-0698">rRNA processing</keyword>
<dbReference type="SFLD" id="SFLDG01062">
    <property type="entry name" value="methyltransferase_(Class_A)"/>
    <property type="match status" value="1"/>
</dbReference>
<comment type="similarity">
    <text evidence="2 14">Belongs to the radical SAM superfamily. RlmN family.</text>
</comment>
<reference evidence="16 17" key="1">
    <citation type="submission" date="2019-06" db="EMBL/GenBank/DDBJ databases">
        <title>Enrichment of Autotrophic Halophilic Microorganisms from Red Sea Brine Pool Using Microbial Electrosynthesis System.</title>
        <authorList>
            <person name="Alqahtani M.F."/>
            <person name="Bajracharya S."/>
            <person name="Katuri K.P."/>
            <person name="Ali M."/>
            <person name="Saikaly P.E."/>
        </authorList>
    </citation>
    <scope>NUCLEOTIDE SEQUENCE [LARGE SCALE GENOMIC DNA]</scope>
    <source>
        <strain evidence="16">MES6</strain>
    </source>
</reference>
<comment type="catalytic activity">
    <reaction evidence="14">
        <text>adenosine(2503) in 23S rRNA + 2 reduced [2Fe-2S]-[ferredoxin] + 2 S-adenosyl-L-methionine = 2-methyladenosine(2503) in 23S rRNA + 5'-deoxyadenosine + L-methionine + 2 oxidized [2Fe-2S]-[ferredoxin] + S-adenosyl-L-homocysteine</text>
        <dbReference type="Rhea" id="RHEA:42916"/>
        <dbReference type="Rhea" id="RHEA-COMP:10000"/>
        <dbReference type="Rhea" id="RHEA-COMP:10001"/>
        <dbReference type="Rhea" id="RHEA-COMP:10152"/>
        <dbReference type="Rhea" id="RHEA-COMP:10282"/>
        <dbReference type="ChEBI" id="CHEBI:17319"/>
        <dbReference type="ChEBI" id="CHEBI:33737"/>
        <dbReference type="ChEBI" id="CHEBI:33738"/>
        <dbReference type="ChEBI" id="CHEBI:57844"/>
        <dbReference type="ChEBI" id="CHEBI:57856"/>
        <dbReference type="ChEBI" id="CHEBI:59789"/>
        <dbReference type="ChEBI" id="CHEBI:74411"/>
        <dbReference type="ChEBI" id="CHEBI:74497"/>
        <dbReference type="EC" id="2.1.1.192"/>
    </reaction>
</comment>
<proteinExistence type="inferred from homology"/>
<dbReference type="EMBL" id="VENJ01000001">
    <property type="protein sequence ID" value="MTJ03073.1"/>
    <property type="molecule type" value="Genomic_DNA"/>
</dbReference>
<evidence type="ECO:0000256" key="12">
    <source>
        <dbReference type="ARBA" id="ARBA00023014"/>
    </source>
</evidence>
<dbReference type="GO" id="GO:0019843">
    <property type="term" value="F:rRNA binding"/>
    <property type="evidence" value="ECO:0007669"/>
    <property type="project" value="UniProtKB-UniRule"/>
</dbReference>
<feature type="binding site" evidence="14">
    <location>
        <position position="136"/>
    </location>
    <ligand>
        <name>[4Fe-4S] cluster</name>
        <dbReference type="ChEBI" id="CHEBI:49883"/>
        <note>4Fe-4S-S-AdoMet</note>
    </ligand>
</feature>
<dbReference type="RefSeq" id="WP_273247509.1">
    <property type="nucleotide sequence ID" value="NZ_VENJ01000001.1"/>
</dbReference>
<dbReference type="PANTHER" id="PTHR30544:SF5">
    <property type="entry name" value="RADICAL SAM CORE DOMAIN-CONTAINING PROTEIN"/>
    <property type="match status" value="1"/>
</dbReference>
<protein>
    <recommendedName>
        <fullName evidence="14">Dual-specificity RNA methyltransferase RlmN</fullName>
        <ecNumber evidence="14">2.1.1.192</ecNumber>
    </recommendedName>
    <alternativeName>
        <fullName evidence="14">23S rRNA (adenine(2503)-C(2))-methyltransferase</fullName>
    </alternativeName>
    <alternativeName>
        <fullName evidence="14">23S rRNA m2A2503 methyltransferase</fullName>
    </alternativeName>
    <alternativeName>
        <fullName evidence="14">Ribosomal RNA large subunit methyltransferase N</fullName>
    </alternativeName>
    <alternativeName>
        <fullName evidence="14">tRNA (adenine(37)-C(2))-methyltransferase</fullName>
    </alternativeName>
    <alternativeName>
        <fullName evidence="14">tRNA m2A37 methyltransferase</fullName>
    </alternativeName>
</protein>
<evidence type="ECO:0000256" key="14">
    <source>
        <dbReference type="HAMAP-Rule" id="MF_01849"/>
    </source>
</evidence>
<keyword evidence="12 14" id="KW-0411">Iron-sulfur</keyword>
<comment type="catalytic activity">
    <reaction evidence="14">
        <text>adenosine(37) in tRNA + 2 reduced [2Fe-2S]-[ferredoxin] + 2 S-adenosyl-L-methionine = 2-methyladenosine(37) in tRNA + 5'-deoxyadenosine + L-methionine + 2 oxidized [2Fe-2S]-[ferredoxin] + S-adenosyl-L-homocysteine</text>
        <dbReference type="Rhea" id="RHEA:43332"/>
        <dbReference type="Rhea" id="RHEA-COMP:10000"/>
        <dbReference type="Rhea" id="RHEA-COMP:10001"/>
        <dbReference type="Rhea" id="RHEA-COMP:10162"/>
        <dbReference type="Rhea" id="RHEA-COMP:10485"/>
        <dbReference type="ChEBI" id="CHEBI:17319"/>
        <dbReference type="ChEBI" id="CHEBI:33737"/>
        <dbReference type="ChEBI" id="CHEBI:33738"/>
        <dbReference type="ChEBI" id="CHEBI:57844"/>
        <dbReference type="ChEBI" id="CHEBI:57856"/>
        <dbReference type="ChEBI" id="CHEBI:59789"/>
        <dbReference type="ChEBI" id="CHEBI:74411"/>
        <dbReference type="ChEBI" id="CHEBI:74497"/>
        <dbReference type="EC" id="2.1.1.192"/>
    </reaction>
</comment>
<dbReference type="GO" id="GO:0030488">
    <property type="term" value="P:tRNA methylation"/>
    <property type="evidence" value="ECO:0007669"/>
    <property type="project" value="UniProtKB-UniRule"/>
</dbReference>
<dbReference type="EC" id="2.1.1.192" evidence="14"/>
<evidence type="ECO:0000256" key="13">
    <source>
        <dbReference type="ARBA" id="ARBA00023157"/>
    </source>
</evidence>
<feature type="binding site" evidence="14">
    <location>
        <position position="143"/>
    </location>
    <ligand>
        <name>[4Fe-4S] cluster</name>
        <dbReference type="ChEBI" id="CHEBI:49883"/>
        <note>4Fe-4S-S-AdoMet</note>
    </ligand>
</feature>
<dbReference type="GO" id="GO:0046872">
    <property type="term" value="F:metal ion binding"/>
    <property type="evidence" value="ECO:0007669"/>
    <property type="project" value="UniProtKB-KW"/>
</dbReference>
<dbReference type="InterPro" id="IPR004383">
    <property type="entry name" value="rRNA_lsu_MTrfase_RlmN/Cfr"/>
</dbReference>
<evidence type="ECO:0000256" key="6">
    <source>
        <dbReference type="ARBA" id="ARBA00022603"/>
    </source>
</evidence>
<keyword evidence="13 14" id="KW-1015">Disulfide bond</keyword>
<organism evidence="16 17">
    <name type="scientific">Sediminimonas qiaohouensis</name>
    <dbReference type="NCBI Taxonomy" id="552061"/>
    <lineage>
        <taxon>Bacteria</taxon>
        <taxon>Pseudomonadati</taxon>
        <taxon>Pseudomonadota</taxon>
        <taxon>Alphaproteobacteria</taxon>
        <taxon>Rhodobacterales</taxon>
        <taxon>Roseobacteraceae</taxon>
        <taxon>Sediminimonas</taxon>
    </lineage>
</organism>
<evidence type="ECO:0000313" key="16">
    <source>
        <dbReference type="EMBL" id="MTJ03073.1"/>
    </source>
</evidence>
<dbReference type="GO" id="GO:0070040">
    <property type="term" value="F:rRNA (adenine(2503)-C2-)-methyltransferase activity"/>
    <property type="evidence" value="ECO:0007669"/>
    <property type="project" value="UniProtKB-UniRule"/>
</dbReference>
<dbReference type="Proteomes" id="UP000483078">
    <property type="component" value="Unassembled WGS sequence"/>
</dbReference>
<comment type="caution">
    <text evidence="16">The sequence shown here is derived from an EMBL/GenBank/DDBJ whole genome shotgun (WGS) entry which is preliminary data.</text>
</comment>
<dbReference type="Gene3D" id="3.20.20.70">
    <property type="entry name" value="Aldolase class I"/>
    <property type="match status" value="1"/>
</dbReference>
<dbReference type="SFLD" id="SFLDF00275">
    <property type="entry name" value="adenosine_C2_methyltransferase"/>
    <property type="match status" value="1"/>
</dbReference>
<keyword evidence="10 14" id="KW-0479">Metal-binding</keyword>
<dbReference type="InterPro" id="IPR048641">
    <property type="entry name" value="RlmN_N"/>
</dbReference>
<feature type="binding site" evidence="14">
    <location>
        <position position="140"/>
    </location>
    <ligand>
        <name>[4Fe-4S] cluster</name>
        <dbReference type="ChEBI" id="CHEBI:49883"/>
        <note>4Fe-4S-S-AdoMet</note>
    </ligand>
</feature>
<evidence type="ECO:0000256" key="8">
    <source>
        <dbReference type="ARBA" id="ARBA00022691"/>
    </source>
</evidence>
<keyword evidence="4 14" id="KW-0963">Cytoplasm</keyword>
<dbReference type="NCBIfam" id="TIGR00048">
    <property type="entry name" value="rRNA_mod_RlmN"/>
    <property type="match status" value="1"/>
</dbReference>
<evidence type="ECO:0000256" key="9">
    <source>
        <dbReference type="ARBA" id="ARBA00022694"/>
    </source>
</evidence>
<dbReference type="PROSITE" id="PS51918">
    <property type="entry name" value="RADICAL_SAM"/>
    <property type="match status" value="1"/>
</dbReference>
<dbReference type="HAMAP" id="MF_01849">
    <property type="entry name" value="RNA_methyltr_RlmN"/>
    <property type="match status" value="1"/>
</dbReference>
<feature type="active site" description="S-methylcysteine intermediate" evidence="14">
    <location>
        <position position="369"/>
    </location>
</feature>
<evidence type="ECO:0000259" key="15">
    <source>
        <dbReference type="PROSITE" id="PS51918"/>
    </source>
</evidence>
<comment type="cofactor">
    <cofactor evidence="14">
        <name>[4Fe-4S] cluster</name>
        <dbReference type="ChEBI" id="CHEBI:49883"/>
    </cofactor>
    <text evidence="14">Binds 1 [4Fe-4S] cluster. The cluster is coordinated with 3 cysteines and an exchangeable S-adenosyl-L-methionine.</text>
</comment>
<accession>A0A7C9L5M5</accession>
<keyword evidence="8 14" id="KW-0949">S-adenosyl-L-methionine</keyword>
<dbReference type="SFLD" id="SFLDS00029">
    <property type="entry name" value="Radical_SAM"/>
    <property type="match status" value="1"/>
</dbReference>
<feature type="binding site" evidence="14">
    <location>
        <position position="326"/>
    </location>
    <ligand>
        <name>S-adenosyl-L-methionine</name>
        <dbReference type="ChEBI" id="CHEBI:59789"/>
    </ligand>
</feature>
<evidence type="ECO:0000256" key="11">
    <source>
        <dbReference type="ARBA" id="ARBA00023004"/>
    </source>
</evidence>
<evidence type="ECO:0000256" key="3">
    <source>
        <dbReference type="ARBA" id="ARBA00022485"/>
    </source>
</evidence>
<feature type="binding site" evidence="14">
    <location>
        <begin position="249"/>
        <end position="251"/>
    </location>
    <ligand>
        <name>S-adenosyl-L-methionine</name>
        <dbReference type="ChEBI" id="CHEBI:59789"/>
    </ligand>
</feature>
<dbReference type="InterPro" id="IPR013785">
    <property type="entry name" value="Aldolase_TIM"/>
</dbReference>
<keyword evidence="11 14" id="KW-0408">Iron</keyword>
<evidence type="ECO:0000256" key="1">
    <source>
        <dbReference type="ARBA" id="ARBA00004496"/>
    </source>
</evidence>
<dbReference type="PIRSF" id="PIRSF006004">
    <property type="entry name" value="CHP00048"/>
    <property type="match status" value="1"/>
</dbReference>
<comment type="subcellular location">
    <subcellularLocation>
        <location evidence="1 14">Cytoplasm</location>
    </subcellularLocation>
</comment>
<dbReference type="FunFam" id="3.20.20.70:FF:000008">
    <property type="entry name" value="Dual-specificity RNA methyltransferase RlmN"/>
    <property type="match status" value="1"/>
</dbReference>
<dbReference type="GO" id="GO:0000049">
    <property type="term" value="F:tRNA binding"/>
    <property type="evidence" value="ECO:0007669"/>
    <property type="project" value="UniProtKB-UniRule"/>
</dbReference>
<keyword evidence="9 14" id="KW-0819">tRNA processing</keyword>
<dbReference type="CDD" id="cd01335">
    <property type="entry name" value="Radical_SAM"/>
    <property type="match status" value="1"/>
</dbReference>
<sequence length="393" mass="43967">MTAKAPITQDVMTLPRKLPQEGKVNLVGMTRDQMREALIAMGTTERQAKMRVGQIWQWIYQWGVRDFAEMTNLSKAYRADLDAAFVIEIPEMVSRQVSEDGTRKYLVRIAGGHEVEVVYIPEEGRGTLCVSSQVGCTLTCSFCHTGTQKLVRNLTAGEIVGQIMMARDDLGEWPKPGEPKDETRLLSNIVLMGMGEPLYNFANVRDAMKIAMDGEGISLSRRRITLSTSGVVPEIARTAREIGCLLAVSFHATTDEVRDKLVPINKRWNIETLLDALREYPKASNSERITFEYVMLEGVNDSDEDARRLVKLIEGIPAKINLIPFNEWPGAPYKRSSNNRIHAFADIIYKAGYASPIRTPRGEDIMAACGQLKSASERQRKSRRQIEAESGLG</sequence>